<proteinExistence type="predicted"/>
<feature type="non-terminal residue" evidence="1">
    <location>
        <position position="110"/>
    </location>
</feature>
<reference evidence="1 2" key="1">
    <citation type="submission" date="2016-03" db="EMBL/GenBank/DDBJ databases">
        <title>EvidentialGene: Evidence-directed Construction of Genes on Genomes.</title>
        <authorList>
            <person name="Gilbert D.G."/>
            <person name="Choi J.-H."/>
            <person name="Mockaitis K."/>
            <person name="Colbourne J."/>
            <person name="Pfrender M."/>
        </authorList>
    </citation>
    <scope>NUCLEOTIDE SEQUENCE [LARGE SCALE GENOMIC DNA]</scope>
    <source>
        <strain evidence="1 2">Xinb3</strain>
        <tissue evidence="1">Complete organism</tissue>
    </source>
</reference>
<accession>A0A162C492</accession>
<dbReference type="AlphaFoldDB" id="A0A162C492"/>
<evidence type="ECO:0000313" key="2">
    <source>
        <dbReference type="Proteomes" id="UP000076858"/>
    </source>
</evidence>
<keyword evidence="2" id="KW-1185">Reference proteome</keyword>
<dbReference type="Proteomes" id="UP000076858">
    <property type="component" value="Unassembled WGS sequence"/>
</dbReference>
<comment type="caution">
    <text evidence="1">The sequence shown here is derived from an EMBL/GenBank/DDBJ whole genome shotgun (WGS) entry which is preliminary data.</text>
</comment>
<organism evidence="1 2">
    <name type="scientific">Daphnia magna</name>
    <dbReference type="NCBI Taxonomy" id="35525"/>
    <lineage>
        <taxon>Eukaryota</taxon>
        <taxon>Metazoa</taxon>
        <taxon>Ecdysozoa</taxon>
        <taxon>Arthropoda</taxon>
        <taxon>Crustacea</taxon>
        <taxon>Branchiopoda</taxon>
        <taxon>Diplostraca</taxon>
        <taxon>Cladocera</taxon>
        <taxon>Anomopoda</taxon>
        <taxon>Daphniidae</taxon>
        <taxon>Daphnia</taxon>
    </lineage>
</organism>
<name>A0A162C492_9CRUS</name>
<dbReference type="EMBL" id="LRGB01008632">
    <property type="protein sequence ID" value="KZS00761.1"/>
    <property type="molecule type" value="Genomic_DNA"/>
</dbReference>
<evidence type="ECO:0000313" key="1">
    <source>
        <dbReference type="EMBL" id="KZS00761.1"/>
    </source>
</evidence>
<gene>
    <name evidence="1" type="ORF">APZ42_002815</name>
</gene>
<evidence type="ECO:0008006" key="3">
    <source>
        <dbReference type="Google" id="ProtNLM"/>
    </source>
</evidence>
<protein>
    <recommendedName>
        <fullName evidence="3">Methyl-accepting chemotaxis protein</fullName>
    </recommendedName>
</protein>
<feature type="non-terminal residue" evidence="1">
    <location>
        <position position="1"/>
    </location>
</feature>
<sequence>GKDLNSFKLIAEALLNGNSELRLSSAKDPQQRERLVALLKQYEQTRTQAKAILDNLQGLVASREAQKSILGDSEALGKGLEDLALELESAGGVSWWLALLMIASLGALVA</sequence>